<dbReference type="Proteomes" id="UP000031549">
    <property type="component" value="Unassembled WGS sequence"/>
</dbReference>
<name>A0A846HDA2_9CYAN</name>
<gene>
    <name evidence="1" type="ORF">PI95_024060</name>
</gene>
<reference evidence="1 2" key="1">
    <citation type="journal article" date="2015" name="Genome Announc.">
        <title>Draft Genome Sequence of Cyanobacterium Hassallia byssoidea Strain VB512170, Isolated from Monuments in India.</title>
        <authorList>
            <person name="Singh D."/>
            <person name="Chandrababunaidu M.M."/>
            <person name="Panda A."/>
            <person name="Sen D."/>
            <person name="Bhattacharyya S."/>
            <person name="Adhikary S.P."/>
            <person name="Tripathy S."/>
        </authorList>
    </citation>
    <scope>NUCLEOTIDE SEQUENCE [LARGE SCALE GENOMIC DNA]</scope>
    <source>
        <strain evidence="1 2">VB512170</strain>
    </source>
</reference>
<protein>
    <submittedName>
        <fullName evidence="1">CopG family transcriptional regulator</fullName>
    </submittedName>
</protein>
<dbReference type="AlphaFoldDB" id="A0A846HDA2"/>
<dbReference type="EMBL" id="JTCM02000073">
    <property type="protein sequence ID" value="NEU75547.1"/>
    <property type="molecule type" value="Genomic_DNA"/>
</dbReference>
<organism evidence="1 2">
    <name type="scientific">Hassallia byssoidea VB512170</name>
    <dbReference type="NCBI Taxonomy" id="1304833"/>
    <lineage>
        <taxon>Bacteria</taxon>
        <taxon>Bacillati</taxon>
        <taxon>Cyanobacteriota</taxon>
        <taxon>Cyanophyceae</taxon>
        <taxon>Nostocales</taxon>
        <taxon>Tolypothrichaceae</taxon>
        <taxon>Hassallia</taxon>
    </lineage>
</organism>
<evidence type="ECO:0000313" key="1">
    <source>
        <dbReference type="EMBL" id="NEU75547.1"/>
    </source>
</evidence>
<sequence length="50" mass="5777">MRDKRLVVRVTEYELLQLQHEADNRGVSNSDVVRAWIAQLAKPQKKAISD</sequence>
<dbReference type="RefSeq" id="WP_163519144.1">
    <property type="nucleotide sequence ID" value="NZ_JTCM02000073.1"/>
</dbReference>
<comment type="caution">
    <text evidence="1">The sequence shown here is derived from an EMBL/GenBank/DDBJ whole genome shotgun (WGS) entry which is preliminary data.</text>
</comment>
<accession>A0A846HDA2</accession>
<proteinExistence type="predicted"/>
<keyword evidence="2" id="KW-1185">Reference proteome</keyword>
<evidence type="ECO:0000313" key="2">
    <source>
        <dbReference type="Proteomes" id="UP000031549"/>
    </source>
</evidence>